<organism evidence="11 12">
    <name type="scientific">Actinomadura rudentiformis</name>
    <dbReference type="NCBI Taxonomy" id="359158"/>
    <lineage>
        <taxon>Bacteria</taxon>
        <taxon>Bacillati</taxon>
        <taxon>Actinomycetota</taxon>
        <taxon>Actinomycetes</taxon>
        <taxon>Streptosporangiales</taxon>
        <taxon>Thermomonosporaceae</taxon>
        <taxon>Actinomadura</taxon>
    </lineage>
</organism>
<evidence type="ECO:0000256" key="2">
    <source>
        <dbReference type="ARBA" id="ARBA00010472"/>
    </source>
</evidence>
<evidence type="ECO:0000313" key="12">
    <source>
        <dbReference type="Proteomes" id="UP000468735"/>
    </source>
</evidence>
<dbReference type="AlphaFoldDB" id="A0A6H9YWG7"/>
<name>A0A6H9YWG7_9ACTN</name>
<evidence type="ECO:0000256" key="8">
    <source>
        <dbReference type="RuleBase" id="RU003471"/>
    </source>
</evidence>
<dbReference type="Proteomes" id="UP000468735">
    <property type="component" value="Unassembled WGS sequence"/>
</dbReference>
<comment type="similarity">
    <text evidence="2 8">Belongs to the protease inhibitor I16 (SSI) family.</text>
</comment>
<dbReference type="PROSITE" id="PS00999">
    <property type="entry name" value="SSI"/>
    <property type="match status" value="1"/>
</dbReference>
<keyword evidence="4" id="KW-0964">Secreted</keyword>
<evidence type="ECO:0000256" key="7">
    <source>
        <dbReference type="ARBA" id="ARBA00023157"/>
    </source>
</evidence>
<comment type="subcellular location">
    <subcellularLocation>
        <location evidence="1">Secreted</location>
    </subcellularLocation>
</comment>
<dbReference type="SUPFAM" id="SSF55399">
    <property type="entry name" value="Subtilisin inhibitor"/>
    <property type="match status" value="1"/>
</dbReference>
<evidence type="ECO:0000256" key="5">
    <source>
        <dbReference type="ARBA" id="ARBA00022690"/>
    </source>
</evidence>
<sequence>MPCSRSWAPLDGPRLRLTTPKARPLLCRFRSPVQAMADTGPGSGPVGCLTHMLMDRHSQRKENGMRHVKAVAALAVVGAVALATPASASTALASRLTLSITPESSTGGPGRSVTLICEPTGGTHPDAAAACADLIKANGDIKRIPPAKGHCLPVEIRVTAKAFGTWQGRQVSYSQSFTNDCYANQATGGHVFHF</sequence>
<gene>
    <name evidence="11" type="ORF">F8566_25610</name>
</gene>
<evidence type="ECO:0000259" key="10">
    <source>
        <dbReference type="Pfam" id="PF00720"/>
    </source>
</evidence>
<proteinExistence type="inferred from homology"/>
<dbReference type="InterPro" id="IPR000691">
    <property type="entry name" value="Prot_inh_I16_SSI"/>
</dbReference>
<keyword evidence="9" id="KW-1133">Transmembrane helix</keyword>
<reference evidence="11 12" key="1">
    <citation type="submission" date="2019-09" db="EMBL/GenBank/DDBJ databases">
        <title>Actinomadura physcomitrii sp. nov., a novel actinomycete isolated from moss [Physcomitrium sphaericum (Ludw) Fuernr].</title>
        <authorList>
            <person name="Zhuang X."/>
            <person name="Liu C."/>
        </authorList>
    </citation>
    <scope>NUCLEOTIDE SEQUENCE [LARGE SCALE GENOMIC DNA]</scope>
    <source>
        <strain evidence="11 12">HMC1</strain>
    </source>
</reference>
<dbReference type="InterPro" id="IPR036819">
    <property type="entry name" value="Subtilisin_inhibitor-like_sf"/>
</dbReference>
<accession>A0A6H9YWG7</accession>
<evidence type="ECO:0000256" key="9">
    <source>
        <dbReference type="SAM" id="Phobius"/>
    </source>
</evidence>
<evidence type="ECO:0000256" key="3">
    <source>
        <dbReference type="ARBA" id="ARBA00011738"/>
    </source>
</evidence>
<dbReference type="PRINTS" id="PR00294">
    <property type="entry name" value="SSBTLNINHBTR"/>
</dbReference>
<keyword evidence="9" id="KW-0472">Membrane</keyword>
<dbReference type="InterPro" id="IPR023549">
    <property type="entry name" value="Subtilisin_inhibitor"/>
</dbReference>
<dbReference type="GO" id="GO:0005576">
    <property type="term" value="C:extracellular region"/>
    <property type="evidence" value="ECO:0007669"/>
    <property type="project" value="UniProtKB-SubCell"/>
</dbReference>
<protein>
    <recommendedName>
        <fullName evidence="10">Subtilisin inhibitor domain-containing protein</fullName>
    </recommendedName>
</protein>
<feature type="domain" description="Subtilisin inhibitor" evidence="10">
    <location>
        <begin position="94"/>
        <end position="179"/>
    </location>
</feature>
<keyword evidence="6 8" id="KW-0722">Serine protease inhibitor</keyword>
<dbReference type="Gene3D" id="3.30.350.10">
    <property type="entry name" value="Subtilisin inhibitor-like"/>
    <property type="match status" value="1"/>
</dbReference>
<keyword evidence="5 8" id="KW-0646">Protease inhibitor</keyword>
<dbReference type="OrthoDB" id="4567948at2"/>
<keyword evidence="7" id="KW-1015">Disulfide bond</keyword>
<evidence type="ECO:0000256" key="4">
    <source>
        <dbReference type="ARBA" id="ARBA00022525"/>
    </source>
</evidence>
<evidence type="ECO:0000313" key="11">
    <source>
        <dbReference type="EMBL" id="KAB2346079.1"/>
    </source>
</evidence>
<evidence type="ECO:0000256" key="6">
    <source>
        <dbReference type="ARBA" id="ARBA00022900"/>
    </source>
</evidence>
<keyword evidence="12" id="KW-1185">Reference proteome</keyword>
<comment type="caution">
    <text evidence="11">The sequence shown here is derived from an EMBL/GenBank/DDBJ whole genome shotgun (WGS) entry which is preliminary data.</text>
</comment>
<evidence type="ECO:0000256" key="1">
    <source>
        <dbReference type="ARBA" id="ARBA00004613"/>
    </source>
</evidence>
<dbReference type="InterPro" id="IPR020054">
    <property type="entry name" value="Prot_inh_SSI_I16_CS"/>
</dbReference>
<feature type="transmembrane region" description="Helical" evidence="9">
    <location>
        <begin position="70"/>
        <end position="93"/>
    </location>
</feature>
<dbReference type="EMBL" id="WBMT01000012">
    <property type="protein sequence ID" value="KAB2346079.1"/>
    <property type="molecule type" value="Genomic_DNA"/>
</dbReference>
<dbReference type="Pfam" id="PF00720">
    <property type="entry name" value="SSI"/>
    <property type="match status" value="1"/>
</dbReference>
<keyword evidence="9" id="KW-0812">Transmembrane</keyword>
<comment type="subunit">
    <text evidence="3">Homodimer.</text>
</comment>
<dbReference type="GO" id="GO:0004867">
    <property type="term" value="F:serine-type endopeptidase inhibitor activity"/>
    <property type="evidence" value="ECO:0007669"/>
    <property type="project" value="UniProtKB-KW"/>
</dbReference>